<accession>G5JEY1</accession>
<evidence type="ECO:0000313" key="3">
    <source>
        <dbReference type="Proteomes" id="UP000003477"/>
    </source>
</evidence>
<evidence type="ECO:0000313" key="2">
    <source>
        <dbReference type="EMBL" id="EHJ09259.1"/>
    </source>
</evidence>
<organism evidence="2 3">
    <name type="scientific">Crocosphaera watsonii WH 0003</name>
    <dbReference type="NCBI Taxonomy" id="423471"/>
    <lineage>
        <taxon>Bacteria</taxon>
        <taxon>Bacillati</taxon>
        <taxon>Cyanobacteriota</taxon>
        <taxon>Cyanophyceae</taxon>
        <taxon>Oscillatoriophycideae</taxon>
        <taxon>Chroococcales</taxon>
        <taxon>Aphanothecaceae</taxon>
        <taxon>Crocosphaera</taxon>
    </lineage>
</organism>
<feature type="compositionally biased region" description="Polar residues" evidence="1">
    <location>
        <begin position="851"/>
        <end position="863"/>
    </location>
</feature>
<feature type="region of interest" description="Disordered" evidence="1">
    <location>
        <begin position="843"/>
        <end position="863"/>
    </location>
</feature>
<reference evidence="2 3" key="1">
    <citation type="journal article" date="2011" name="Front. Microbiol.">
        <title>Two Strains of Crocosphaera watsonii with Highly Conserved Genomes are Distinguished by Strain-Specific Features.</title>
        <authorList>
            <person name="Bench S.R."/>
            <person name="Ilikchyan I.N."/>
            <person name="Tripp H.J."/>
            <person name="Zehr J.P."/>
        </authorList>
    </citation>
    <scope>NUCLEOTIDE SEQUENCE [LARGE SCALE GENOMIC DNA]</scope>
    <source>
        <strain evidence="2 3">WH 0003</strain>
    </source>
</reference>
<sequence>MGSINNSVTTFEALLSEQEIYETYGTPTLKRELAQQLISKAQQLLKQEKTAKNPIPIPEFLRPNFETIASFGNNKALSQEQIQEVFDTQRDIYRKMVEEGCYQNQIAVDLFKSAREPDKDSITDLTRLLYRQVDYFKKKKDFQTYRQGILETKGFSPTELTASLVNVEFKENQLTASPPVQFKHLFPSNYTPQQTLEVKQVKADYDAAYNLASAYNRKQKFEDDTHLKVSTKSGKNIEVVNYKRFLNHSEVNNLSRQPLNLRIIDNTNPKTKHNHKLITQYLERDGKWNNLGFVCELSREKHGLKAGLNTSDADIKIAQSLGKKEVQLLFNKANSIALDWRKQLEETKTPDELNQYANATWHLCHNHTLDTTNNFVYSAFGDKIIEETAQPELQFNNFLVGQLKKYNEVPESSWKSEQFLDLQIQEIDGNKMWQVFNPETEDYQSFGVASHKEYQLPIGTKVKGKIKGDLFTTARLDIDNPQLKDTEIVIGNMTKYPTVGNEFRNESATIVLSEQQNAPPQPLIKVNGKKLGQLDSNAVELFKQHGVFTNKTFNVSLTSYGEGNGKEVIATTEQGTSFKIEKSHFLADNDLKNAQFNGEQVTVTLSLESTKKKAMVANIKQADGSLLPIGEFTTNQKASKLALSKVGLFKEGATFEAKINSRVTAASIEIKPDSLEYPALGNWQGSSQNTTEIELNPTAKRFIETITTQPTLLHRFEQTWQDKGQIETLPTLGLSVDLNRVAATQEFLEKYHIPYKLIPLDDKSVQLESERSYGVFTMIESDVPPNIRQWMEQASKGIFDANNSDENALSSYHQRLISILPLSANQQQERLQNSKAVYHTVETTKVDQRGSPPSDNGDYNQTENSVKIIANSDNKQRDKTSDYISFNDIPSEPEIDEIDRLMEQQVKTDLVAPIAAQFLKVQDQSNSPTRHYQGKEITIDYDGHHLTIKNNQDNSIKMKARFVGVNPASKKSQWLSELPENSPGLRDADVQKWTSEAVKNYIKQKQFEQETKQKSRIAKSIT</sequence>
<dbReference type="PATRIC" id="fig|423471.3.peg.5584"/>
<protein>
    <submittedName>
        <fullName evidence="2">Uncharacterized protein</fullName>
    </submittedName>
</protein>
<gene>
    <name evidence="2" type="ORF">CWATWH0003_B318</name>
</gene>
<proteinExistence type="predicted"/>
<dbReference type="AlphaFoldDB" id="G5JEY1"/>
<evidence type="ECO:0000256" key="1">
    <source>
        <dbReference type="SAM" id="MobiDB-lite"/>
    </source>
</evidence>
<dbReference type="Proteomes" id="UP000003477">
    <property type="component" value="Unassembled WGS sequence"/>
</dbReference>
<comment type="caution">
    <text evidence="2">The sequence shown here is derived from an EMBL/GenBank/DDBJ whole genome shotgun (WGS) entry which is preliminary data.</text>
</comment>
<dbReference type="EMBL" id="AESD01001110">
    <property type="protein sequence ID" value="EHJ09259.1"/>
    <property type="molecule type" value="Genomic_DNA"/>
</dbReference>
<name>G5JEY1_CROWT</name>